<accession>A0A8J7IAZ2</accession>
<name>A0A8J7IAZ2_9NOST</name>
<evidence type="ECO:0000259" key="3">
    <source>
        <dbReference type="Pfam" id="PF01471"/>
    </source>
</evidence>
<evidence type="ECO:0000256" key="2">
    <source>
        <dbReference type="SAM" id="Phobius"/>
    </source>
</evidence>
<dbReference type="InterPro" id="IPR002477">
    <property type="entry name" value="Peptidoglycan-bd-like"/>
</dbReference>
<dbReference type="RefSeq" id="WP_214434897.1">
    <property type="nucleotide sequence ID" value="NZ_CAWPUQ010000151.1"/>
</dbReference>
<dbReference type="AlphaFoldDB" id="A0A8J7IAZ2"/>
<dbReference type="EMBL" id="JAECZA010000224">
    <property type="protein sequence ID" value="MBH8576156.1"/>
    <property type="molecule type" value="Genomic_DNA"/>
</dbReference>
<evidence type="ECO:0000313" key="4">
    <source>
        <dbReference type="EMBL" id="MBH8576156.1"/>
    </source>
</evidence>
<keyword evidence="5" id="KW-1185">Reference proteome</keyword>
<dbReference type="InterPro" id="IPR036365">
    <property type="entry name" value="PGBD-like_sf"/>
</dbReference>
<keyword evidence="2" id="KW-0472">Membrane</keyword>
<sequence length="301" mass="32520">MKGSLKASILNYLRSPKAFRFLSVNKFYWLLLGLTSVLIGSSGIVSIAAQEKIAQVNVGNNINRPTLKVGSQGQYVSELQAALKLLGFYSDTVNGSYNENTANAVSRFKQAVGLTPDGIVDAATWQRLFPNGPTTTATSGNSASNLTTFPVPTQPNTVVPTQTNTTQGAPPKPEPRPAKRKPNTTQRTQTTPKRPATPTRNTSNTRNTTTATTTTTRTNQIPGVQYTSEGWPILRVGMRNSEVTKLQQRLQRLGFLDGGIDGDFGVATEEAVKAAQKRYGLEPDGVVGGATWEVLLRRSPR</sequence>
<evidence type="ECO:0000313" key="5">
    <source>
        <dbReference type="Proteomes" id="UP000662314"/>
    </source>
</evidence>
<keyword evidence="2" id="KW-0812">Transmembrane</keyword>
<feature type="region of interest" description="Disordered" evidence="1">
    <location>
        <begin position="131"/>
        <end position="220"/>
    </location>
</feature>
<protein>
    <submittedName>
        <fullName evidence="4">Peptidoglycan-binding protein</fullName>
    </submittedName>
</protein>
<dbReference type="SUPFAM" id="SSF47090">
    <property type="entry name" value="PGBD-like"/>
    <property type="match status" value="2"/>
</dbReference>
<gene>
    <name evidence="4" type="ORF">I8752_24815</name>
</gene>
<feature type="compositionally biased region" description="Low complexity" evidence="1">
    <location>
        <begin position="183"/>
        <end position="219"/>
    </location>
</feature>
<reference evidence="4 5" key="1">
    <citation type="journal article" date="2021" name="Int. J. Syst. Evol. Microbiol.">
        <title>Amazonocrinis nigriterrae gen. nov., sp. nov., Atlanticothrix silvestris gen. nov., sp. nov. and Dendronalium phyllosphericum gen. nov., sp. nov., nostocacean cyanobacteria from Brazilian environments.</title>
        <authorList>
            <person name="Alvarenga D.O."/>
            <person name="Andreote A.P.D."/>
            <person name="Branco L.H.Z."/>
            <person name="Delbaje E."/>
            <person name="Cruz R.B."/>
            <person name="Varani A.M."/>
            <person name="Fiore M.F."/>
        </authorList>
    </citation>
    <scope>NUCLEOTIDE SEQUENCE [LARGE SCALE GENOMIC DNA]</scope>
    <source>
        <strain evidence="4 5">CENA369</strain>
    </source>
</reference>
<comment type="caution">
    <text evidence="4">The sequence shown here is derived from an EMBL/GenBank/DDBJ whole genome shotgun (WGS) entry which is preliminary data.</text>
</comment>
<dbReference type="Pfam" id="PF01471">
    <property type="entry name" value="PG_binding_1"/>
    <property type="match status" value="2"/>
</dbReference>
<organism evidence="4 5">
    <name type="scientific">Dendronalium phyllosphericum CENA369</name>
    <dbReference type="NCBI Taxonomy" id="1725256"/>
    <lineage>
        <taxon>Bacteria</taxon>
        <taxon>Bacillati</taxon>
        <taxon>Cyanobacteriota</taxon>
        <taxon>Cyanophyceae</taxon>
        <taxon>Nostocales</taxon>
        <taxon>Nostocaceae</taxon>
        <taxon>Dendronalium</taxon>
        <taxon>Dendronalium phyllosphericum</taxon>
    </lineage>
</organism>
<proteinExistence type="predicted"/>
<dbReference type="Gene3D" id="1.10.101.10">
    <property type="entry name" value="PGBD-like superfamily/PGBD"/>
    <property type="match status" value="2"/>
</dbReference>
<feature type="domain" description="Peptidoglycan binding-like" evidence="3">
    <location>
        <begin position="240"/>
        <end position="295"/>
    </location>
</feature>
<evidence type="ECO:0000256" key="1">
    <source>
        <dbReference type="SAM" id="MobiDB-lite"/>
    </source>
</evidence>
<feature type="compositionally biased region" description="Low complexity" evidence="1">
    <location>
        <begin position="131"/>
        <end position="169"/>
    </location>
</feature>
<feature type="domain" description="Peptidoglycan binding-like" evidence="3">
    <location>
        <begin position="73"/>
        <end position="128"/>
    </location>
</feature>
<dbReference type="InterPro" id="IPR036366">
    <property type="entry name" value="PGBDSf"/>
</dbReference>
<feature type="transmembrane region" description="Helical" evidence="2">
    <location>
        <begin position="27"/>
        <end position="49"/>
    </location>
</feature>
<keyword evidence="2" id="KW-1133">Transmembrane helix</keyword>
<dbReference type="Proteomes" id="UP000662314">
    <property type="component" value="Unassembled WGS sequence"/>
</dbReference>